<keyword evidence="2" id="KW-1185">Reference proteome</keyword>
<evidence type="ECO:0000313" key="2">
    <source>
        <dbReference type="Proteomes" id="UP000001396"/>
    </source>
</evidence>
<dbReference type="RefSeq" id="XP_020436149.1">
    <property type="nucleotide sequence ID" value="XM_020574077.1"/>
</dbReference>
<accession>D3B3Y4</accession>
<organism evidence="1 2">
    <name type="scientific">Heterostelium pallidum (strain ATCC 26659 / Pp 5 / PN500)</name>
    <name type="common">Cellular slime mold</name>
    <name type="synonym">Polysphondylium pallidum</name>
    <dbReference type="NCBI Taxonomy" id="670386"/>
    <lineage>
        <taxon>Eukaryota</taxon>
        <taxon>Amoebozoa</taxon>
        <taxon>Evosea</taxon>
        <taxon>Eumycetozoa</taxon>
        <taxon>Dictyostelia</taxon>
        <taxon>Acytosteliales</taxon>
        <taxon>Acytosteliaceae</taxon>
        <taxon>Heterostelium</taxon>
    </lineage>
</organism>
<dbReference type="EMBL" id="ADBJ01000010">
    <property type="protein sequence ID" value="EFA84032.1"/>
    <property type="molecule type" value="Genomic_DNA"/>
</dbReference>
<dbReference type="GeneID" id="31358628"/>
<reference evidence="1 2" key="1">
    <citation type="journal article" date="2011" name="Genome Res.">
        <title>Phylogeny-wide analysis of social amoeba genomes highlights ancient origins for complex intercellular communication.</title>
        <authorList>
            <person name="Heidel A.J."/>
            <person name="Lawal H.M."/>
            <person name="Felder M."/>
            <person name="Schilde C."/>
            <person name="Helps N.R."/>
            <person name="Tunggal B."/>
            <person name="Rivero F."/>
            <person name="John U."/>
            <person name="Schleicher M."/>
            <person name="Eichinger L."/>
            <person name="Platzer M."/>
            <person name="Noegel A.A."/>
            <person name="Schaap P."/>
            <person name="Gloeckner G."/>
        </authorList>
    </citation>
    <scope>NUCLEOTIDE SEQUENCE [LARGE SCALE GENOMIC DNA]</scope>
    <source>
        <strain evidence="2">ATCC 26659 / Pp 5 / PN500</strain>
    </source>
</reference>
<protein>
    <submittedName>
        <fullName evidence="1">Uncharacterized protein</fullName>
    </submittedName>
</protein>
<dbReference type="AlphaFoldDB" id="D3B3Y4"/>
<name>D3B3Y4_HETP5</name>
<gene>
    <name evidence="1" type="ORF">PPL_03105</name>
</gene>
<evidence type="ECO:0000313" key="1">
    <source>
        <dbReference type="EMBL" id="EFA84032.1"/>
    </source>
</evidence>
<sequence length="160" mass="18538">MGSSSSKADITKGRKDDVRVEDREKDVRIVEVWIARRELDGILNFVQKIRRYVILRLSNGQYVCSQKDTQGYVWTTVWNSMRSAALSTWTNDSVPSTHVRTSCYGDCNFSWREFHDCVPVGDEFNLFNDHSESFEGRIVRILTGKKVSWFPIEDGPTFYP</sequence>
<dbReference type="Proteomes" id="UP000001396">
    <property type="component" value="Unassembled WGS sequence"/>
</dbReference>
<dbReference type="InParanoid" id="D3B3Y4"/>
<comment type="caution">
    <text evidence="1">The sequence shown here is derived from an EMBL/GenBank/DDBJ whole genome shotgun (WGS) entry which is preliminary data.</text>
</comment>
<dbReference type="OMA" id="ISWWGAN"/>
<proteinExistence type="predicted"/>